<organism evidence="2 3">
    <name type="scientific">Hamadaea flava</name>
    <dbReference type="NCBI Taxonomy" id="1742688"/>
    <lineage>
        <taxon>Bacteria</taxon>
        <taxon>Bacillati</taxon>
        <taxon>Actinomycetota</taxon>
        <taxon>Actinomycetes</taxon>
        <taxon>Micromonosporales</taxon>
        <taxon>Micromonosporaceae</taxon>
        <taxon>Hamadaea</taxon>
    </lineage>
</organism>
<comment type="caution">
    <text evidence="2">The sequence shown here is derived from an EMBL/GenBank/DDBJ whole genome shotgun (WGS) entry which is preliminary data.</text>
</comment>
<keyword evidence="3" id="KW-1185">Reference proteome</keyword>
<reference evidence="3" key="1">
    <citation type="journal article" date="2019" name="Int. J. Syst. Evol. Microbiol.">
        <title>The Global Catalogue of Microorganisms (GCM) 10K type strain sequencing project: providing services to taxonomists for standard genome sequencing and annotation.</title>
        <authorList>
            <consortium name="The Broad Institute Genomics Platform"/>
            <consortium name="The Broad Institute Genome Sequencing Center for Infectious Disease"/>
            <person name="Wu L."/>
            <person name="Ma J."/>
        </authorList>
    </citation>
    <scope>NUCLEOTIDE SEQUENCE [LARGE SCALE GENOMIC DNA]</scope>
    <source>
        <strain evidence="3">CGMCC 4.7289</strain>
    </source>
</reference>
<protein>
    <submittedName>
        <fullName evidence="2">Uncharacterized protein</fullName>
    </submittedName>
</protein>
<evidence type="ECO:0000313" key="2">
    <source>
        <dbReference type="EMBL" id="MFC4136999.1"/>
    </source>
</evidence>
<feature type="compositionally biased region" description="Low complexity" evidence="1">
    <location>
        <begin position="323"/>
        <end position="336"/>
    </location>
</feature>
<feature type="region of interest" description="Disordered" evidence="1">
    <location>
        <begin position="1"/>
        <end position="44"/>
    </location>
</feature>
<feature type="region of interest" description="Disordered" evidence="1">
    <location>
        <begin position="268"/>
        <end position="336"/>
    </location>
</feature>
<name>A0ABV8M2R2_9ACTN</name>
<accession>A0ABV8M2R2</accession>
<dbReference type="EMBL" id="JBHSAY010000035">
    <property type="protein sequence ID" value="MFC4136999.1"/>
    <property type="molecule type" value="Genomic_DNA"/>
</dbReference>
<evidence type="ECO:0000313" key="3">
    <source>
        <dbReference type="Proteomes" id="UP001595816"/>
    </source>
</evidence>
<sequence length="415" mass="42559">MLRPARSTRYAATTRCDRADTRRRRAAGNRAASPARGLRGTGGVAATQRHETVAQPAGSATGRRCTGCPLRSVSGRLGAYAGSRQWTGRGRRRLVAPMAGPGRFRRLCGSTAATAERRFVRRFVGAASTARRRRRWSRRSVLGAPAAGRGRWGVLSASAPTGHDVARRLVAPAEATGRLVGPASSGHHVAGRLVPASATSAEGRFTRRFVVAAMPTGHRFLGSSPTGHHVAGRLVPATATPAEGRLTGVIVGSTASAAEGGLAARLVSAAPTGRRRRRRVLGPATGDRRSGHRLGRAAGGGAGRRRSGGRRSGGGRCGRRRSSGAGTRLAPQRGPPGVAGAAAGLLAGAAGSAAWADVGLRLLGVPQVVEPAGLLLGHLLRLATAAAFATASAVVGSLRVARHLPTLPLLRFSVS</sequence>
<proteinExistence type="predicted"/>
<gene>
    <name evidence="2" type="ORF">ACFOZ4_40875</name>
</gene>
<dbReference type="Proteomes" id="UP001595816">
    <property type="component" value="Unassembled WGS sequence"/>
</dbReference>
<evidence type="ECO:0000256" key="1">
    <source>
        <dbReference type="SAM" id="MobiDB-lite"/>
    </source>
</evidence>
<dbReference type="RefSeq" id="WP_253763975.1">
    <property type="nucleotide sequence ID" value="NZ_JAMZDZ010000001.1"/>
</dbReference>